<organism evidence="2 3">
    <name type="scientific">Protopolystoma xenopodis</name>
    <dbReference type="NCBI Taxonomy" id="117903"/>
    <lineage>
        <taxon>Eukaryota</taxon>
        <taxon>Metazoa</taxon>
        <taxon>Spiralia</taxon>
        <taxon>Lophotrochozoa</taxon>
        <taxon>Platyhelminthes</taxon>
        <taxon>Monogenea</taxon>
        <taxon>Polyopisthocotylea</taxon>
        <taxon>Polystomatidea</taxon>
        <taxon>Polystomatidae</taxon>
        <taxon>Protopolystoma</taxon>
    </lineage>
</organism>
<dbReference type="EMBL" id="CAAALY010010130">
    <property type="protein sequence ID" value="VEL10857.1"/>
    <property type="molecule type" value="Genomic_DNA"/>
</dbReference>
<name>A0A3S4ZSF3_9PLAT</name>
<comment type="caution">
    <text evidence="2">The sequence shown here is derived from an EMBL/GenBank/DDBJ whole genome shotgun (WGS) entry which is preliminary data.</text>
</comment>
<keyword evidence="1" id="KW-0732">Signal</keyword>
<protein>
    <recommendedName>
        <fullName evidence="4">Secreted protein</fullName>
    </recommendedName>
</protein>
<feature type="signal peptide" evidence="1">
    <location>
        <begin position="1"/>
        <end position="23"/>
    </location>
</feature>
<reference evidence="2" key="1">
    <citation type="submission" date="2018-11" db="EMBL/GenBank/DDBJ databases">
        <authorList>
            <consortium name="Pathogen Informatics"/>
        </authorList>
    </citation>
    <scope>NUCLEOTIDE SEQUENCE</scope>
</reference>
<sequence length="83" mass="9587">MLISLIQALLLFLFITPPFPTFGRQLAELLDINRLERCDTPTLADCIEHSNQMTCWAKSLIVTWVEFQNIHALWLSRTKGTLK</sequence>
<dbReference type="OrthoDB" id="25179at2759"/>
<proteinExistence type="predicted"/>
<accession>A0A3S4ZSF3</accession>
<dbReference type="AlphaFoldDB" id="A0A3S4ZSF3"/>
<evidence type="ECO:0000313" key="3">
    <source>
        <dbReference type="Proteomes" id="UP000784294"/>
    </source>
</evidence>
<evidence type="ECO:0000256" key="1">
    <source>
        <dbReference type="SAM" id="SignalP"/>
    </source>
</evidence>
<dbReference type="Proteomes" id="UP000784294">
    <property type="component" value="Unassembled WGS sequence"/>
</dbReference>
<feature type="chain" id="PRO_5018604332" description="Secreted protein" evidence="1">
    <location>
        <begin position="24"/>
        <end position="83"/>
    </location>
</feature>
<evidence type="ECO:0000313" key="2">
    <source>
        <dbReference type="EMBL" id="VEL10857.1"/>
    </source>
</evidence>
<keyword evidence="3" id="KW-1185">Reference proteome</keyword>
<gene>
    <name evidence="2" type="ORF">PXEA_LOCUS4297</name>
</gene>
<evidence type="ECO:0008006" key="4">
    <source>
        <dbReference type="Google" id="ProtNLM"/>
    </source>
</evidence>